<evidence type="ECO:0000313" key="5">
    <source>
        <dbReference type="Proteomes" id="UP001155163"/>
    </source>
</evidence>
<keyword evidence="2" id="KW-0560">Oxidoreductase</keyword>
<dbReference type="InterPro" id="IPR016162">
    <property type="entry name" value="Ald_DH_N"/>
</dbReference>
<gene>
    <name evidence="4" type="ORF">M1B35_00910</name>
</gene>
<dbReference type="PANTHER" id="PTHR43353:SF5">
    <property type="entry name" value="SUCCINATE-SEMIALDEHYDE DEHYDROGENASE, MITOCHONDRIAL"/>
    <property type="match status" value="1"/>
</dbReference>
<evidence type="ECO:0000256" key="2">
    <source>
        <dbReference type="ARBA" id="ARBA00023002"/>
    </source>
</evidence>
<protein>
    <submittedName>
        <fullName evidence="4">Aldehyde dehydrogenase family protein</fullName>
    </submittedName>
</protein>
<evidence type="ECO:0000256" key="1">
    <source>
        <dbReference type="ARBA" id="ARBA00009986"/>
    </source>
</evidence>
<feature type="domain" description="Aldehyde dehydrogenase" evidence="3">
    <location>
        <begin position="22"/>
        <end position="260"/>
    </location>
</feature>
<organism evidence="4 5">
    <name type="scientific">Pseudomonas morbosilactucae</name>
    <dbReference type="NCBI Taxonomy" id="2938197"/>
    <lineage>
        <taxon>Bacteria</taxon>
        <taxon>Pseudomonadati</taxon>
        <taxon>Pseudomonadota</taxon>
        <taxon>Gammaproteobacteria</taxon>
        <taxon>Pseudomonadales</taxon>
        <taxon>Pseudomonadaceae</taxon>
        <taxon>Pseudomonas</taxon>
    </lineage>
</organism>
<dbReference type="Proteomes" id="UP001155163">
    <property type="component" value="Unassembled WGS sequence"/>
</dbReference>
<feature type="non-terminal residue" evidence="4">
    <location>
        <position position="260"/>
    </location>
</feature>
<proteinExistence type="inferred from homology"/>
<dbReference type="InterPro" id="IPR050740">
    <property type="entry name" value="Aldehyde_DH_Superfamily"/>
</dbReference>
<reference evidence="4 5" key="1">
    <citation type="journal article" date="2022" name="Int. J. Syst. Evol. Microbiol.">
        <title>Pseudomonas aegrilactucae sp. nov. and Pseudomonas morbosilactucae sp. nov., pathogens causing bacterial rot of lettuce in Japan.</title>
        <authorList>
            <person name="Sawada H."/>
            <person name="Fujikawa T."/>
            <person name="Satou M."/>
        </authorList>
    </citation>
    <scope>NUCLEOTIDE SEQUENCE [LARGE SCALE GENOMIC DNA]</scope>
    <source>
        <strain evidence="4 5">MAFF 302046</strain>
    </source>
</reference>
<dbReference type="InterPro" id="IPR016161">
    <property type="entry name" value="Ald_DH/histidinol_DH"/>
</dbReference>
<dbReference type="InterPro" id="IPR015590">
    <property type="entry name" value="Aldehyde_DH_dom"/>
</dbReference>
<dbReference type="PANTHER" id="PTHR43353">
    <property type="entry name" value="SUCCINATE-SEMIALDEHYDE DEHYDROGENASE, MITOCHONDRIAL"/>
    <property type="match status" value="1"/>
</dbReference>
<dbReference type="EMBL" id="JALQCX010000003">
    <property type="protein sequence ID" value="MCK9812743.1"/>
    <property type="molecule type" value="Genomic_DNA"/>
</dbReference>
<accession>A0ABT0JA34</accession>
<evidence type="ECO:0000259" key="3">
    <source>
        <dbReference type="Pfam" id="PF00171"/>
    </source>
</evidence>
<keyword evidence="5" id="KW-1185">Reference proteome</keyword>
<dbReference type="SUPFAM" id="SSF53720">
    <property type="entry name" value="ALDH-like"/>
    <property type="match status" value="1"/>
</dbReference>
<dbReference type="RefSeq" id="WP_268260954.1">
    <property type="nucleotide sequence ID" value="NZ_JALQCX010000003.1"/>
</dbReference>
<reference evidence="4 5" key="2">
    <citation type="journal article" date="2023" name="Plant Pathol.">
        <title>Dismantling and reorganizing Pseudomonas marginalis sensu#lato.</title>
        <authorList>
            <person name="Sawada H."/>
            <person name="Fujikawa T."/>
            <person name="Satou M."/>
        </authorList>
    </citation>
    <scope>NUCLEOTIDE SEQUENCE [LARGE SCALE GENOMIC DNA]</scope>
    <source>
        <strain evidence="4 5">MAFF 302046</strain>
    </source>
</reference>
<name>A0ABT0JA34_9PSED</name>
<dbReference type="Gene3D" id="3.40.605.10">
    <property type="entry name" value="Aldehyde Dehydrogenase, Chain A, domain 1"/>
    <property type="match status" value="1"/>
</dbReference>
<evidence type="ECO:0000313" key="4">
    <source>
        <dbReference type="EMBL" id="MCK9812743.1"/>
    </source>
</evidence>
<sequence>MLKNTLRDPSLLVERAYVNGAWIEADDGATLAVTNPADGSLIARVPALQATETRRAIEAAEQRFETWREVPAAERARLLETWHRLILENQEDLALIMTAEQGKPLSESRGEIGYGATFVKWFAEEARRIYGDTIPAPTADRRILVIKQPVGVVAAITPWNFPNAMITRKCAPALAAGCTVLVKPSELTPLSALALAVLAERAGIPAGVFNVLTGLPAGVGGEMTGNPSVRKLSFTGSTRVGQLLMSQCASSIKRLSLELG</sequence>
<comment type="similarity">
    <text evidence="1">Belongs to the aldehyde dehydrogenase family.</text>
</comment>
<dbReference type="Pfam" id="PF00171">
    <property type="entry name" value="Aldedh"/>
    <property type="match status" value="1"/>
</dbReference>
<comment type="caution">
    <text evidence="4">The sequence shown here is derived from an EMBL/GenBank/DDBJ whole genome shotgun (WGS) entry which is preliminary data.</text>
</comment>